<accession>A0A835W3Q2</accession>
<dbReference type="Proteomes" id="UP000650467">
    <property type="component" value="Unassembled WGS sequence"/>
</dbReference>
<feature type="region of interest" description="Disordered" evidence="1">
    <location>
        <begin position="170"/>
        <end position="193"/>
    </location>
</feature>
<dbReference type="PROSITE" id="PS51257">
    <property type="entry name" value="PROKAR_LIPOPROTEIN"/>
    <property type="match status" value="1"/>
</dbReference>
<dbReference type="EMBL" id="JAEHOC010000008">
    <property type="protein sequence ID" value="KAG2439452.1"/>
    <property type="molecule type" value="Genomic_DNA"/>
</dbReference>
<feature type="compositionally biased region" description="Low complexity" evidence="1">
    <location>
        <begin position="55"/>
        <end position="75"/>
    </location>
</feature>
<gene>
    <name evidence="2" type="ORF">HXX76_004807</name>
</gene>
<keyword evidence="3" id="KW-1185">Reference proteome</keyword>
<evidence type="ECO:0000313" key="2">
    <source>
        <dbReference type="EMBL" id="KAG2439452.1"/>
    </source>
</evidence>
<name>A0A835W3Q2_CHLIN</name>
<feature type="region of interest" description="Disordered" evidence="1">
    <location>
        <begin position="268"/>
        <end position="345"/>
    </location>
</feature>
<feature type="region of interest" description="Disordered" evidence="1">
    <location>
        <begin position="225"/>
        <end position="245"/>
    </location>
</feature>
<reference evidence="2" key="1">
    <citation type="journal article" date="2020" name="bioRxiv">
        <title>Comparative genomics of Chlamydomonas.</title>
        <authorList>
            <person name="Craig R.J."/>
            <person name="Hasan A.R."/>
            <person name="Ness R.W."/>
            <person name="Keightley P.D."/>
        </authorList>
    </citation>
    <scope>NUCLEOTIDE SEQUENCE</scope>
    <source>
        <strain evidence="2">SAG 7.73</strain>
    </source>
</reference>
<dbReference type="AlphaFoldDB" id="A0A835W3Q2"/>
<proteinExistence type="predicted"/>
<feature type="compositionally biased region" description="Low complexity" evidence="1">
    <location>
        <begin position="293"/>
        <end position="342"/>
    </location>
</feature>
<feature type="compositionally biased region" description="Basic and acidic residues" evidence="1">
    <location>
        <begin position="80"/>
        <end position="99"/>
    </location>
</feature>
<sequence length="555" mass="55838">MAYSGRLAGSADFPHAGFNGDAGGGGLGGAACMASYDDGPGGTHGLGFTYRGPRGDAQGAPRQQQPQPRGRAPQRPWHHPFREEGHGGGEEEAHRGGEGRRRRYRRTRGGRRASAPPPWPSCRNGWPRRGGGCPAATVAAPAVEAVEAAVEAVEAAAARPLRFRWARKGDGDASATAAGAPTAVGTGGGERPANAARVTPVLGVLAAEVAVHAGVTIAAPRAAAADRDGLPGGGEASGSGASGAAQAPPLPMTLLLLTELINFCAAGDGDVGGGPSGGDSRRRRRRAPPPNPAADGGEPAEVPDAGLAAAGDATAAAAHGAADHQAGASAPADQPAQAPPVARLGGGGGQLDLAALLDRVTRLEQQVQRLGAGGSPEAELLQDLRQQLHNAAAEQGDSERLAALLMEKINLMATLELSTGLPQAAAFKAAAQVFSTEVWSGVRPLMGLQQAGYEVEATHRWDALALRVDIFAALLAAPGVHQAVADDFDNALRIVLGPRPGWRNGQALDQYSSAVLGGGVSGTHAPGKACLAAEAAASLKCIAAAGALKHGALVR</sequence>
<organism evidence="2 3">
    <name type="scientific">Chlamydomonas incerta</name>
    <dbReference type="NCBI Taxonomy" id="51695"/>
    <lineage>
        <taxon>Eukaryota</taxon>
        <taxon>Viridiplantae</taxon>
        <taxon>Chlorophyta</taxon>
        <taxon>core chlorophytes</taxon>
        <taxon>Chlorophyceae</taxon>
        <taxon>CS clade</taxon>
        <taxon>Chlamydomonadales</taxon>
        <taxon>Chlamydomonadaceae</taxon>
        <taxon>Chlamydomonas</taxon>
    </lineage>
</organism>
<evidence type="ECO:0000313" key="3">
    <source>
        <dbReference type="Proteomes" id="UP000650467"/>
    </source>
</evidence>
<evidence type="ECO:0000256" key="1">
    <source>
        <dbReference type="SAM" id="MobiDB-lite"/>
    </source>
</evidence>
<protein>
    <submittedName>
        <fullName evidence="2">Uncharacterized protein</fullName>
    </submittedName>
</protein>
<feature type="compositionally biased region" description="Gly residues" evidence="1">
    <location>
        <begin position="230"/>
        <end position="241"/>
    </location>
</feature>
<comment type="caution">
    <text evidence="2">The sequence shown here is derived from an EMBL/GenBank/DDBJ whole genome shotgun (WGS) entry which is preliminary data.</text>
</comment>
<feature type="region of interest" description="Disordered" evidence="1">
    <location>
        <begin position="24"/>
        <end position="123"/>
    </location>
</feature>
<feature type="compositionally biased region" description="Basic residues" evidence="1">
    <location>
        <begin position="100"/>
        <end position="111"/>
    </location>
</feature>
<feature type="compositionally biased region" description="Low complexity" evidence="1">
    <location>
        <begin position="172"/>
        <end position="184"/>
    </location>
</feature>